<keyword evidence="1" id="KW-0472">Membrane</keyword>
<sequence>MGLFSTKLKFPIHMVQIALALAAIGITVVRMFLPNAPQGRSGTMALGMGAKSLIIILYQVLTEHVSSFKRWASLKANLILNGLEIVFWAAVAYMSIQSNTQGQCIGTTCVLGWVVVVVGILLSIIAAWATAISWLDFRYFKANGVTRGSLRQQQLPLHSRNNSAQSQISETIEVHEQNKLVPQPAVAPVHLGVSGHQRREQDYNNQYAQQYAQQYQPQYQQQNQQYQQQQYQQQQYQQQQYNNQYHNQYHNQNPYQQRA</sequence>
<evidence type="ECO:0000313" key="2">
    <source>
        <dbReference type="EMBL" id="TQN70367.1"/>
    </source>
</evidence>
<keyword evidence="1" id="KW-1133">Transmembrane helix</keyword>
<keyword evidence="1" id="KW-0812">Transmembrane</keyword>
<feature type="transmembrane region" description="Helical" evidence="1">
    <location>
        <begin position="45"/>
        <end position="66"/>
    </location>
</feature>
<comment type="caution">
    <text evidence="2">The sequence shown here is derived from an EMBL/GenBank/DDBJ whole genome shotgun (WGS) entry which is preliminary data.</text>
</comment>
<feature type="transmembrane region" description="Helical" evidence="1">
    <location>
        <begin position="110"/>
        <end position="135"/>
    </location>
</feature>
<reference evidence="2 3" key="1">
    <citation type="journal article" date="2019" name="Sci. Rep.">
        <title>Colletotrichum shisoi sp. nov., an anthracnose pathogen of Perilla frutescens in Japan: molecular phylogenetic, morphological and genomic evidence.</title>
        <authorList>
            <person name="Gan P."/>
            <person name="Tsushima A."/>
            <person name="Hiroyama R."/>
            <person name="Narusaka M."/>
            <person name="Takano Y."/>
            <person name="Narusaka Y."/>
            <person name="Kawaradani M."/>
            <person name="Damm U."/>
            <person name="Shirasu K."/>
        </authorList>
    </citation>
    <scope>NUCLEOTIDE SEQUENCE [LARGE SCALE GENOMIC DNA]</scope>
    <source>
        <strain evidence="2 3">PG-2018a</strain>
    </source>
</reference>
<evidence type="ECO:0000313" key="3">
    <source>
        <dbReference type="Proteomes" id="UP000326340"/>
    </source>
</evidence>
<dbReference type="Proteomes" id="UP000326340">
    <property type="component" value="Unassembled WGS sequence"/>
</dbReference>
<feature type="transmembrane region" description="Helical" evidence="1">
    <location>
        <begin position="12"/>
        <end position="33"/>
    </location>
</feature>
<name>A0A5Q4BV70_9PEZI</name>
<dbReference type="AlphaFoldDB" id="A0A5Q4BV70"/>
<feature type="transmembrane region" description="Helical" evidence="1">
    <location>
        <begin position="78"/>
        <end position="98"/>
    </location>
</feature>
<gene>
    <name evidence="2" type="ORF">CSHISOI_05172</name>
</gene>
<protein>
    <recommendedName>
        <fullName evidence="4">MARVEL domain-containing protein</fullName>
    </recommendedName>
</protein>
<dbReference type="EMBL" id="PUHP01000395">
    <property type="protein sequence ID" value="TQN70367.1"/>
    <property type="molecule type" value="Genomic_DNA"/>
</dbReference>
<evidence type="ECO:0008006" key="4">
    <source>
        <dbReference type="Google" id="ProtNLM"/>
    </source>
</evidence>
<dbReference type="OrthoDB" id="3436860at2759"/>
<proteinExistence type="predicted"/>
<accession>A0A5Q4BV70</accession>
<keyword evidence="3" id="KW-1185">Reference proteome</keyword>
<evidence type="ECO:0000256" key="1">
    <source>
        <dbReference type="SAM" id="Phobius"/>
    </source>
</evidence>
<organism evidence="2 3">
    <name type="scientific">Colletotrichum shisoi</name>
    <dbReference type="NCBI Taxonomy" id="2078593"/>
    <lineage>
        <taxon>Eukaryota</taxon>
        <taxon>Fungi</taxon>
        <taxon>Dikarya</taxon>
        <taxon>Ascomycota</taxon>
        <taxon>Pezizomycotina</taxon>
        <taxon>Sordariomycetes</taxon>
        <taxon>Hypocreomycetidae</taxon>
        <taxon>Glomerellales</taxon>
        <taxon>Glomerellaceae</taxon>
        <taxon>Colletotrichum</taxon>
        <taxon>Colletotrichum destructivum species complex</taxon>
    </lineage>
</organism>